<feature type="binding site" evidence="3">
    <location>
        <position position="152"/>
    </location>
    <ligand>
        <name>a divalent metal cation</name>
        <dbReference type="ChEBI" id="CHEBI:60240"/>
    </ligand>
</feature>
<dbReference type="Pfam" id="PF08450">
    <property type="entry name" value="SGL"/>
    <property type="match status" value="1"/>
</dbReference>
<evidence type="ECO:0000256" key="2">
    <source>
        <dbReference type="PIRSR" id="PIRSR605511-1"/>
    </source>
</evidence>
<organism evidence="5 6">
    <name type="scientific">Duganella vulcania</name>
    <dbReference type="NCBI Taxonomy" id="2692166"/>
    <lineage>
        <taxon>Bacteria</taxon>
        <taxon>Pseudomonadati</taxon>
        <taxon>Pseudomonadota</taxon>
        <taxon>Betaproteobacteria</taxon>
        <taxon>Burkholderiales</taxon>
        <taxon>Oxalobacteraceae</taxon>
        <taxon>Telluria group</taxon>
        <taxon>Duganella</taxon>
    </lineage>
</organism>
<feature type="binding site" evidence="3">
    <location>
        <position position="103"/>
    </location>
    <ligand>
        <name>substrate</name>
    </ligand>
</feature>
<evidence type="ECO:0000313" key="5">
    <source>
        <dbReference type="EMBL" id="MYM91168.1"/>
    </source>
</evidence>
<reference evidence="5 6" key="1">
    <citation type="submission" date="2020-01" db="EMBL/GenBank/DDBJ databases">
        <title>Novel species isolated from a subtropical stream in China.</title>
        <authorList>
            <person name="Lu H."/>
        </authorList>
    </citation>
    <scope>NUCLEOTIDE SEQUENCE [LARGE SCALE GENOMIC DNA]</scope>
    <source>
        <strain evidence="5 6">FT82W</strain>
    </source>
</reference>
<feature type="active site" description="Proton donor/acceptor" evidence="2">
    <location>
        <position position="201"/>
    </location>
</feature>
<comment type="cofactor">
    <cofactor evidence="3">
        <name>Zn(2+)</name>
        <dbReference type="ChEBI" id="CHEBI:29105"/>
    </cofactor>
    <text evidence="3">Binds 1 divalent metal cation per subunit.</text>
</comment>
<protein>
    <submittedName>
        <fullName evidence="5">SMP-30/gluconolactonase/LRE family protein</fullName>
    </submittedName>
</protein>
<dbReference type="InterPro" id="IPR011042">
    <property type="entry name" value="6-blade_b-propeller_TolB-like"/>
</dbReference>
<evidence type="ECO:0000256" key="1">
    <source>
        <dbReference type="ARBA" id="ARBA00008853"/>
    </source>
</evidence>
<dbReference type="PANTHER" id="PTHR10907:SF47">
    <property type="entry name" value="REGUCALCIN"/>
    <property type="match status" value="1"/>
</dbReference>
<name>A0A845GDZ2_9BURK</name>
<dbReference type="Gene3D" id="2.120.10.30">
    <property type="entry name" value="TolB, C-terminal domain"/>
    <property type="match status" value="1"/>
</dbReference>
<evidence type="ECO:0000259" key="4">
    <source>
        <dbReference type="Pfam" id="PF08450"/>
    </source>
</evidence>
<dbReference type="RefSeq" id="WP_161099848.1">
    <property type="nucleotide sequence ID" value="NZ_WWCW01000172.1"/>
</dbReference>
<dbReference type="AlphaFoldDB" id="A0A845GDZ2"/>
<sequence length="294" mass="32276">MSKHKVQCIWEAGAQLGEGPSWVAEQNRLYFVDLKNQILHALDAGSGQRHSWPMPDYICWLIARRDGDGFMAGLRDGIVRLWLEPEVRIEYLARPFPAGSALRMNDAKADSAGRIWAGSMHNTDYAQAIGQLFRLDTDLSLTVADQDYHICNGPAFSLDGATMYHTDSFEGRTYAYPLAADGTLGAPRLWRQFGDGEGSPDGMTVDSEGCVWIAQWGGARVCRYSADGELLDTVHVPARNPASCTFGGADLKTLYITTAREDNTPEQLKEFPLTGALFAVRLDVAGVPAARFGR</sequence>
<dbReference type="InterPro" id="IPR005511">
    <property type="entry name" value="SMP-30"/>
</dbReference>
<proteinExistence type="inferred from homology"/>
<feature type="binding site" evidence="3">
    <location>
        <position position="105"/>
    </location>
    <ligand>
        <name>substrate</name>
    </ligand>
</feature>
<comment type="caution">
    <text evidence="5">The sequence shown here is derived from an EMBL/GenBank/DDBJ whole genome shotgun (WGS) entry which is preliminary data.</text>
</comment>
<dbReference type="SUPFAM" id="SSF63829">
    <property type="entry name" value="Calcium-dependent phosphotriesterase"/>
    <property type="match status" value="1"/>
</dbReference>
<dbReference type="InterPro" id="IPR013658">
    <property type="entry name" value="SGL"/>
</dbReference>
<evidence type="ECO:0000256" key="3">
    <source>
        <dbReference type="PIRSR" id="PIRSR605511-2"/>
    </source>
</evidence>
<dbReference type="GO" id="GO:0004341">
    <property type="term" value="F:gluconolactonase activity"/>
    <property type="evidence" value="ECO:0007669"/>
    <property type="project" value="TreeGrafter"/>
</dbReference>
<dbReference type="GO" id="GO:0019853">
    <property type="term" value="P:L-ascorbic acid biosynthetic process"/>
    <property type="evidence" value="ECO:0007669"/>
    <property type="project" value="TreeGrafter"/>
</dbReference>
<feature type="binding site" evidence="3">
    <location>
        <position position="18"/>
    </location>
    <ligand>
        <name>a divalent metal cation</name>
        <dbReference type="ChEBI" id="CHEBI:60240"/>
    </ligand>
</feature>
<keyword evidence="3" id="KW-0862">Zinc</keyword>
<dbReference type="PRINTS" id="PR01790">
    <property type="entry name" value="SMP30FAMILY"/>
</dbReference>
<evidence type="ECO:0000313" key="6">
    <source>
        <dbReference type="Proteomes" id="UP000470302"/>
    </source>
</evidence>
<feature type="binding site" evidence="3">
    <location>
        <position position="201"/>
    </location>
    <ligand>
        <name>a divalent metal cation</name>
        <dbReference type="ChEBI" id="CHEBI:60240"/>
    </ligand>
</feature>
<feature type="domain" description="SMP-30/Gluconolactonase/LRE-like region" evidence="4">
    <location>
        <begin position="16"/>
        <end position="260"/>
    </location>
</feature>
<keyword evidence="3" id="KW-0479">Metal-binding</keyword>
<gene>
    <name evidence="5" type="ORF">GTP91_28835</name>
</gene>
<dbReference type="PANTHER" id="PTHR10907">
    <property type="entry name" value="REGUCALCIN"/>
    <property type="match status" value="1"/>
</dbReference>
<dbReference type="EMBL" id="WWCW01000172">
    <property type="protein sequence ID" value="MYM91168.1"/>
    <property type="molecule type" value="Genomic_DNA"/>
</dbReference>
<dbReference type="Proteomes" id="UP000470302">
    <property type="component" value="Unassembled WGS sequence"/>
</dbReference>
<accession>A0A845GDZ2</accession>
<dbReference type="GO" id="GO:0005509">
    <property type="term" value="F:calcium ion binding"/>
    <property type="evidence" value="ECO:0007669"/>
    <property type="project" value="TreeGrafter"/>
</dbReference>
<comment type="similarity">
    <text evidence="1">Belongs to the SMP-30/CGR1 family.</text>
</comment>